<dbReference type="PANTHER" id="PTHR43685:SF2">
    <property type="entry name" value="GLYCOSYLTRANSFERASE 2-LIKE DOMAIN-CONTAINING PROTEIN"/>
    <property type="match status" value="1"/>
</dbReference>
<protein>
    <submittedName>
        <fullName evidence="2">Glycosyltransferase family 2 protein</fullName>
    </submittedName>
</protein>
<comment type="caution">
    <text evidence="2">The sequence shown here is derived from an EMBL/GenBank/DDBJ whole genome shotgun (WGS) entry which is preliminary data.</text>
</comment>
<dbReference type="SUPFAM" id="SSF53448">
    <property type="entry name" value="Nucleotide-diphospho-sugar transferases"/>
    <property type="match status" value="1"/>
</dbReference>
<reference evidence="2 3" key="1">
    <citation type="journal article" date="2019" name="Int. J. Syst. Evol. Microbiol.">
        <title>The Global Catalogue of Microorganisms (GCM) 10K type strain sequencing project: providing services to taxonomists for standard genome sequencing and annotation.</title>
        <authorList>
            <consortium name="The Broad Institute Genomics Platform"/>
            <consortium name="The Broad Institute Genome Sequencing Center for Infectious Disease"/>
            <person name="Wu L."/>
            <person name="Ma J."/>
        </authorList>
    </citation>
    <scope>NUCLEOTIDE SEQUENCE [LARGE SCALE GENOMIC DNA]</scope>
    <source>
        <strain evidence="2 3">CGMCC 1.12562</strain>
    </source>
</reference>
<dbReference type="InterPro" id="IPR001173">
    <property type="entry name" value="Glyco_trans_2-like"/>
</dbReference>
<dbReference type="EMBL" id="JBHRWN010000002">
    <property type="protein sequence ID" value="MFC3476374.1"/>
    <property type="molecule type" value="Genomic_DNA"/>
</dbReference>
<dbReference type="CDD" id="cd00761">
    <property type="entry name" value="Glyco_tranf_GTA_type"/>
    <property type="match status" value="1"/>
</dbReference>
<dbReference type="Proteomes" id="UP001595660">
    <property type="component" value="Unassembled WGS sequence"/>
</dbReference>
<organism evidence="2 3">
    <name type="scientific">Halobacterium litoreum</name>
    <dbReference type="NCBI Taxonomy" id="2039234"/>
    <lineage>
        <taxon>Archaea</taxon>
        <taxon>Methanobacteriati</taxon>
        <taxon>Methanobacteriota</taxon>
        <taxon>Stenosarchaea group</taxon>
        <taxon>Halobacteria</taxon>
        <taxon>Halobacteriales</taxon>
        <taxon>Halobacteriaceae</taxon>
        <taxon>Halobacterium</taxon>
    </lineage>
</organism>
<evidence type="ECO:0000313" key="3">
    <source>
        <dbReference type="Proteomes" id="UP001595660"/>
    </source>
</evidence>
<feature type="domain" description="Glycosyltransferase 2-like" evidence="1">
    <location>
        <begin position="8"/>
        <end position="116"/>
    </location>
</feature>
<dbReference type="GeneID" id="69117717"/>
<dbReference type="InterPro" id="IPR050834">
    <property type="entry name" value="Glycosyltransf_2"/>
</dbReference>
<dbReference type="InterPro" id="IPR029044">
    <property type="entry name" value="Nucleotide-diphossugar_trans"/>
</dbReference>
<proteinExistence type="predicted"/>
<dbReference type="AlphaFoldDB" id="A0ABD5NBG1"/>
<name>A0ABD5NBG1_9EURY</name>
<accession>A0ABD5NBG1</accession>
<dbReference type="Gene3D" id="3.90.550.10">
    <property type="entry name" value="Spore Coat Polysaccharide Biosynthesis Protein SpsA, Chain A"/>
    <property type="match status" value="1"/>
</dbReference>
<evidence type="ECO:0000259" key="1">
    <source>
        <dbReference type="Pfam" id="PF00535"/>
    </source>
</evidence>
<dbReference type="PANTHER" id="PTHR43685">
    <property type="entry name" value="GLYCOSYLTRANSFERASE"/>
    <property type="match status" value="1"/>
</dbReference>
<gene>
    <name evidence="2" type="ORF">ACFOKC_01410</name>
</gene>
<dbReference type="RefSeq" id="WP_232572475.1">
    <property type="nucleotide sequence ID" value="NZ_CP089466.1"/>
</dbReference>
<keyword evidence="3" id="KW-1185">Reference proteome</keyword>
<evidence type="ECO:0000313" key="2">
    <source>
        <dbReference type="EMBL" id="MFC3476374.1"/>
    </source>
</evidence>
<sequence>MTAPGTVSVVIPTYNRADVLGKAIDSVLAQTYEDIEVVVVDDASTDGTERLLDEYETVQYYCFEENQGANAARNKGIELAEGEFVAFLDADDYWKPDKLERQLEAFDDAPENCGLVHTAIEIQDFDGATIDKVSTAAPDNPKRRLLLGDYVGTFSSIVVKTEVFETVGDLKRDLPSWQDWEFYLRVADHYGFKAVHEHLTVKRSGKDDQISKNLDTLLETTYPFFESLIEAQASEYGAVFRRRALARLRMEVGDAALVNRNSAIARRYFANAILEYPFEPKLIMYLLVSILGIDAYDRLLDTKRSFRA</sequence>
<dbReference type="Pfam" id="PF00535">
    <property type="entry name" value="Glycos_transf_2"/>
    <property type="match status" value="1"/>
</dbReference>